<dbReference type="CDD" id="cd00590">
    <property type="entry name" value="RRM_SF"/>
    <property type="match status" value="1"/>
</dbReference>
<proteinExistence type="predicted"/>
<evidence type="ECO:0000259" key="3">
    <source>
        <dbReference type="PROSITE" id="PS50102"/>
    </source>
</evidence>
<comment type="caution">
    <text evidence="4">The sequence shown here is derived from an EMBL/GenBank/DDBJ whole genome shotgun (WGS) entry which is preliminary data.</text>
</comment>
<accession>A0ABQ9YEG1</accession>
<name>A0ABQ9YEG1_9EUKA</name>
<evidence type="ECO:0000313" key="4">
    <source>
        <dbReference type="EMBL" id="KAK2962143.1"/>
    </source>
</evidence>
<dbReference type="Pfam" id="PF00076">
    <property type="entry name" value="RRM_1"/>
    <property type="match status" value="1"/>
</dbReference>
<evidence type="ECO:0000313" key="5">
    <source>
        <dbReference type="Proteomes" id="UP001281761"/>
    </source>
</evidence>
<evidence type="ECO:0000256" key="2">
    <source>
        <dbReference type="SAM" id="Coils"/>
    </source>
</evidence>
<evidence type="ECO:0000256" key="1">
    <source>
        <dbReference type="PROSITE-ProRule" id="PRU00176"/>
    </source>
</evidence>
<organism evidence="4 5">
    <name type="scientific">Blattamonas nauphoetae</name>
    <dbReference type="NCBI Taxonomy" id="2049346"/>
    <lineage>
        <taxon>Eukaryota</taxon>
        <taxon>Metamonada</taxon>
        <taxon>Preaxostyla</taxon>
        <taxon>Oxymonadida</taxon>
        <taxon>Blattamonas</taxon>
    </lineage>
</organism>
<keyword evidence="1" id="KW-0694">RNA-binding</keyword>
<dbReference type="InterPro" id="IPR035979">
    <property type="entry name" value="RBD_domain_sf"/>
</dbReference>
<feature type="domain" description="RRM" evidence="3">
    <location>
        <begin position="20"/>
        <end position="96"/>
    </location>
</feature>
<feature type="coiled-coil region" evidence="2">
    <location>
        <begin position="305"/>
        <end position="332"/>
    </location>
</feature>
<dbReference type="EMBL" id="JARBJD010000012">
    <property type="protein sequence ID" value="KAK2962143.1"/>
    <property type="molecule type" value="Genomic_DNA"/>
</dbReference>
<keyword evidence="2" id="KW-0175">Coiled coil</keyword>
<reference evidence="4 5" key="1">
    <citation type="journal article" date="2022" name="bioRxiv">
        <title>Genomics of Preaxostyla Flagellates Illuminates Evolutionary Transitions and the Path Towards Mitochondrial Loss.</title>
        <authorList>
            <person name="Novak L.V.F."/>
            <person name="Treitli S.C."/>
            <person name="Pyrih J."/>
            <person name="Halakuc P."/>
            <person name="Pipaliya S.V."/>
            <person name="Vacek V."/>
            <person name="Brzon O."/>
            <person name="Soukal P."/>
            <person name="Eme L."/>
            <person name="Dacks J.B."/>
            <person name="Karnkowska A."/>
            <person name="Elias M."/>
            <person name="Hampl V."/>
        </authorList>
    </citation>
    <scope>NUCLEOTIDE SEQUENCE [LARGE SCALE GENOMIC DNA]</scope>
    <source>
        <strain evidence="4">NAU3</strain>
        <tissue evidence="4">Gut</tissue>
    </source>
</reference>
<dbReference type="InterPro" id="IPR012677">
    <property type="entry name" value="Nucleotide-bd_a/b_plait_sf"/>
</dbReference>
<gene>
    <name evidence="4" type="ORF">BLNAU_2803</name>
</gene>
<dbReference type="Proteomes" id="UP001281761">
    <property type="component" value="Unassembled WGS sequence"/>
</dbReference>
<dbReference type="PROSITE" id="PS50102">
    <property type="entry name" value="RRM"/>
    <property type="match status" value="1"/>
</dbReference>
<keyword evidence="5" id="KW-1185">Reference proteome</keyword>
<protein>
    <recommendedName>
        <fullName evidence="3">RRM domain-containing protein</fullName>
    </recommendedName>
</protein>
<sequence length="345" mass="39087">MALDATHSTEELARPNDQRVVIHFRNVPESISTTEFRNIFAVFGTIVSFKVFEDKLTSGKMQGFISYDSPESAHSALLLDNEEMEGSKIMLTLVGPRTQPIFSQDTQPQLLSDEFVTASQSELSVIFTHLPSHISLPQFKYYVETTVGPFVDIVLLSVLEHPQKLSSTPLDEAPELSTTIILPFDQYPTFEGIPPSHQAQSIMRGPKERIGLVQFGVPQYVEIALALSETSLLESVVQVHRFPEHIAPDEDQPQLTKQIPHISTLQRDVSREFDRQRLQSVVSTLNTLIEQCGSRMDDVVNALLKYKLEREVRQARKDLGNLEFEKARIEKDIIRKQKRDHNSPP</sequence>
<dbReference type="SMART" id="SM00360">
    <property type="entry name" value="RRM"/>
    <property type="match status" value="1"/>
</dbReference>
<dbReference type="Gene3D" id="3.30.70.330">
    <property type="match status" value="1"/>
</dbReference>
<dbReference type="SUPFAM" id="SSF54928">
    <property type="entry name" value="RNA-binding domain, RBD"/>
    <property type="match status" value="1"/>
</dbReference>
<dbReference type="InterPro" id="IPR000504">
    <property type="entry name" value="RRM_dom"/>
</dbReference>